<reference evidence="1 2" key="1">
    <citation type="journal article" date="2019" name="Nat. Med.">
        <title>A library of human gut bacterial isolates paired with longitudinal multiomics data enables mechanistic microbiome research.</title>
        <authorList>
            <person name="Poyet M."/>
            <person name="Groussin M."/>
            <person name="Gibbons S.M."/>
            <person name="Avila-Pacheco J."/>
            <person name="Jiang X."/>
            <person name="Kearney S.M."/>
            <person name="Perrotta A.R."/>
            <person name="Berdy B."/>
            <person name="Zhao S."/>
            <person name="Lieberman T.D."/>
            <person name="Swanson P.K."/>
            <person name="Smith M."/>
            <person name="Roesemann S."/>
            <person name="Alexander J.E."/>
            <person name="Rich S.A."/>
            <person name="Livny J."/>
            <person name="Vlamakis H."/>
            <person name="Clish C."/>
            <person name="Bullock K."/>
            <person name="Deik A."/>
            <person name="Scott J."/>
            <person name="Pierce K.A."/>
            <person name="Xavier R.J."/>
            <person name="Alm E.J."/>
        </authorList>
    </citation>
    <scope>NUCLEOTIDE SEQUENCE [LARGE SCALE GENOMIC DNA]</scope>
    <source>
        <strain evidence="1 2">BIOML-A1</strain>
    </source>
</reference>
<dbReference type="AlphaFoldDB" id="A0A6L8TAX0"/>
<comment type="caution">
    <text evidence="1">The sequence shown here is derived from an EMBL/GenBank/DDBJ whole genome shotgun (WGS) entry which is preliminary data.</text>
</comment>
<dbReference type="RefSeq" id="WP_161234492.1">
    <property type="nucleotide sequence ID" value="NZ_WWVI01000115.1"/>
</dbReference>
<organism evidence="1 2">
    <name type="scientific">Blautia wexlerae</name>
    <dbReference type="NCBI Taxonomy" id="418240"/>
    <lineage>
        <taxon>Bacteria</taxon>
        <taxon>Bacillati</taxon>
        <taxon>Bacillota</taxon>
        <taxon>Clostridia</taxon>
        <taxon>Lachnospirales</taxon>
        <taxon>Lachnospiraceae</taxon>
        <taxon>Blautia</taxon>
    </lineage>
</organism>
<sequence>MNRKEFYNIVKTEGLNKYNIGDSFEIPKATNVVGCINNNGWVVYETDERGAYHVISKHSSEEEGLEALLLELRNKNKKEAIMKKLRK</sequence>
<proteinExistence type="predicted"/>
<accession>A0A6L8TAX0</accession>
<evidence type="ECO:0000313" key="2">
    <source>
        <dbReference type="Proteomes" id="UP000477285"/>
    </source>
</evidence>
<dbReference type="Proteomes" id="UP000477285">
    <property type="component" value="Unassembled WGS sequence"/>
</dbReference>
<name>A0A6L8TAX0_9FIRM</name>
<protein>
    <submittedName>
        <fullName evidence="1">Uncharacterized protein</fullName>
    </submittedName>
</protein>
<dbReference type="EMBL" id="WWVQ01000116">
    <property type="protein sequence ID" value="MZL35581.1"/>
    <property type="molecule type" value="Genomic_DNA"/>
</dbReference>
<gene>
    <name evidence="1" type="ORF">GT728_21045</name>
</gene>
<evidence type="ECO:0000313" key="1">
    <source>
        <dbReference type="EMBL" id="MZL35581.1"/>
    </source>
</evidence>